<dbReference type="Gene3D" id="3.30.428.10">
    <property type="entry name" value="HIT-like"/>
    <property type="match status" value="1"/>
</dbReference>
<dbReference type="RefSeq" id="WP_380620270.1">
    <property type="nucleotide sequence ID" value="NZ_JBHSDK010000013.1"/>
</dbReference>
<proteinExistence type="predicted"/>
<keyword evidence="2" id="KW-1185">Reference proteome</keyword>
<accession>A0ABV8TYC5</accession>
<reference evidence="2" key="1">
    <citation type="journal article" date="2019" name="Int. J. Syst. Evol. Microbiol.">
        <title>The Global Catalogue of Microorganisms (GCM) 10K type strain sequencing project: providing services to taxonomists for standard genome sequencing and annotation.</title>
        <authorList>
            <consortium name="The Broad Institute Genomics Platform"/>
            <consortium name="The Broad Institute Genome Sequencing Center for Infectious Disease"/>
            <person name="Wu L."/>
            <person name="Ma J."/>
        </authorList>
    </citation>
    <scope>NUCLEOTIDE SEQUENCE [LARGE SCALE GENOMIC DNA]</scope>
    <source>
        <strain evidence="2">IBRC-M 10908</strain>
    </source>
</reference>
<dbReference type="Proteomes" id="UP001595823">
    <property type="component" value="Unassembled WGS sequence"/>
</dbReference>
<gene>
    <name evidence="1" type="ORF">ACFPET_09535</name>
</gene>
<organism evidence="1 2">
    <name type="scientific">Salininema proteolyticum</name>
    <dbReference type="NCBI Taxonomy" id="1607685"/>
    <lineage>
        <taxon>Bacteria</taxon>
        <taxon>Bacillati</taxon>
        <taxon>Actinomycetota</taxon>
        <taxon>Actinomycetes</taxon>
        <taxon>Glycomycetales</taxon>
        <taxon>Glycomycetaceae</taxon>
        <taxon>Salininema</taxon>
    </lineage>
</organism>
<comment type="caution">
    <text evidence="1">The sequence shown here is derived from an EMBL/GenBank/DDBJ whole genome shotgun (WGS) entry which is preliminary data.</text>
</comment>
<name>A0ABV8TYC5_9ACTN</name>
<evidence type="ECO:0008006" key="3">
    <source>
        <dbReference type="Google" id="ProtNLM"/>
    </source>
</evidence>
<dbReference type="SUPFAM" id="SSF54197">
    <property type="entry name" value="HIT-like"/>
    <property type="match status" value="1"/>
</dbReference>
<dbReference type="EMBL" id="JBHSDK010000013">
    <property type="protein sequence ID" value="MFC4335438.1"/>
    <property type="molecule type" value="Genomic_DNA"/>
</dbReference>
<sequence length="194" mass="21515">MNPEKNRFTRHLVGAGENTVPLAGLAIPEVFTAEEVTSPAVELLYPEPERHGAGGVECGICSDPDEKFVWANDRWRISTADSPRSVFFVNLVPREHYVNMSDLPTPMAEEQGRLLALMERALLAMEGAGRVHTHYWGDGAEHHHMWQIVRPEGFVQGRGVSLAVWLKLLPAMDAEDWESVKGDFAKALDSAAKT</sequence>
<evidence type="ECO:0000313" key="1">
    <source>
        <dbReference type="EMBL" id="MFC4335438.1"/>
    </source>
</evidence>
<dbReference type="InterPro" id="IPR036265">
    <property type="entry name" value="HIT-like_sf"/>
</dbReference>
<evidence type="ECO:0000313" key="2">
    <source>
        <dbReference type="Proteomes" id="UP001595823"/>
    </source>
</evidence>
<protein>
    <recommendedName>
        <fullName evidence="3">Diadenosine tetraphosphate (Ap4A) hydrolase</fullName>
    </recommendedName>
</protein>